<evidence type="ECO:0000259" key="1">
    <source>
        <dbReference type="Pfam" id="PF12706"/>
    </source>
</evidence>
<evidence type="ECO:0000313" key="2">
    <source>
        <dbReference type="EMBL" id="SVA25420.1"/>
    </source>
</evidence>
<dbReference type="EMBL" id="UINC01006090">
    <property type="protein sequence ID" value="SVA25420.1"/>
    <property type="molecule type" value="Genomic_DNA"/>
</dbReference>
<protein>
    <recommendedName>
        <fullName evidence="1">Metallo-beta-lactamase domain-containing protein</fullName>
    </recommendedName>
</protein>
<reference evidence="2" key="1">
    <citation type="submission" date="2018-05" db="EMBL/GenBank/DDBJ databases">
        <authorList>
            <person name="Lanie J.A."/>
            <person name="Ng W.-L."/>
            <person name="Kazmierczak K.M."/>
            <person name="Andrzejewski T.M."/>
            <person name="Davidsen T.M."/>
            <person name="Wayne K.J."/>
            <person name="Tettelin H."/>
            <person name="Glass J.I."/>
            <person name="Rusch D."/>
            <person name="Podicherti R."/>
            <person name="Tsui H.-C.T."/>
            <person name="Winkler M.E."/>
        </authorList>
    </citation>
    <scope>NUCLEOTIDE SEQUENCE</scope>
</reference>
<proteinExistence type="predicted"/>
<dbReference type="Pfam" id="PF12706">
    <property type="entry name" value="Lactamase_B_2"/>
    <property type="match status" value="1"/>
</dbReference>
<dbReference type="Gene3D" id="3.60.15.10">
    <property type="entry name" value="Ribonuclease Z/Hydroxyacylglutathione hydrolase-like"/>
    <property type="match status" value="1"/>
</dbReference>
<accession>A0A381UB57</accession>
<dbReference type="InterPro" id="IPR036866">
    <property type="entry name" value="RibonucZ/Hydroxyglut_hydro"/>
</dbReference>
<dbReference type="AlphaFoldDB" id="A0A381UB57"/>
<feature type="non-terminal residue" evidence="2">
    <location>
        <position position="1"/>
    </location>
</feature>
<gene>
    <name evidence="2" type="ORF">METZ01_LOCUS78274</name>
</gene>
<organism evidence="2">
    <name type="scientific">marine metagenome</name>
    <dbReference type="NCBI Taxonomy" id="408172"/>
    <lineage>
        <taxon>unclassified sequences</taxon>
        <taxon>metagenomes</taxon>
        <taxon>ecological metagenomes</taxon>
    </lineage>
</organism>
<name>A0A381UB57_9ZZZZ</name>
<dbReference type="SUPFAM" id="SSF56281">
    <property type="entry name" value="Metallo-hydrolase/oxidoreductase"/>
    <property type="match status" value="1"/>
</dbReference>
<feature type="domain" description="Metallo-beta-lactamase" evidence="1">
    <location>
        <begin position="8"/>
        <end position="194"/>
    </location>
</feature>
<sequence>VDPLAGKRFIFDATPDFASQVGELLTHPAGTALPRASVPLQEYLHGIFLTHGHMGHYTGLIHIGREGASANRLPLYVSPSMAAYLSDNEPWAFLVRNHHVQLVVLQPEIRLVLTDSLSLTPFIVDHRQEFTDTLGFLIHGPERTLMFVPDADVWGGWKVPFEQLLDRSDAALLDGSFFSYEELGHRRQGDVPHPPVQASIDLLSAREGNPEIWFTHLNNTNPLWDPDSHENVVVSDAGFGIARRGQTFEL</sequence>
<dbReference type="InterPro" id="IPR001279">
    <property type="entry name" value="Metallo-B-lactamas"/>
</dbReference>